<dbReference type="InterPro" id="IPR000362">
    <property type="entry name" value="Fumarate_lyase_fam"/>
</dbReference>
<dbReference type="CDD" id="cd01598">
    <property type="entry name" value="PurB"/>
    <property type="match status" value="1"/>
</dbReference>
<evidence type="ECO:0000313" key="17">
    <source>
        <dbReference type="Proteomes" id="UP000604243"/>
    </source>
</evidence>
<dbReference type="PANTHER" id="PTHR43411">
    <property type="entry name" value="ADENYLOSUCCINATE LYASE"/>
    <property type="match status" value="1"/>
</dbReference>
<evidence type="ECO:0000256" key="2">
    <source>
        <dbReference type="ARBA" id="ARBA00004734"/>
    </source>
</evidence>
<proteinExistence type="inferred from homology"/>
<dbReference type="InterPro" id="IPR008948">
    <property type="entry name" value="L-Aspartase-like"/>
</dbReference>
<evidence type="ECO:0000256" key="11">
    <source>
        <dbReference type="ARBA" id="ARBA00049115"/>
    </source>
</evidence>
<keyword evidence="6 13" id="KW-0658">Purine biosynthesis</keyword>
<feature type="domain" description="Adenylosuccinate lyase PurB C-terminal" evidence="15">
    <location>
        <begin position="331"/>
        <end position="445"/>
    </location>
</feature>
<comment type="pathway">
    <text evidence="1 13">Purine metabolism; IMP biosynthesis via de novo pathway; 5-amino-1-(5-phospho-D-ribosyl)imidazole-4-carboxamide from 5-amino-1-(5-phospho-D-ribosyl)imidazole-4-carboxylate: step 2/2.</text>
</comment>
<dbReference type="InterPro" id="IPR047136">
    <property type="entry name" value="PurB_bact"/>
</dbReference>
<protein>
    <recommendedName>
        <fullName evidence="5 12">Adenylosuccinate lyase</fullName>
        <shortName evidence="13">ASL</shortName>
        <ecNumber evidence="4 12">4.3.2.2</ecNumber>
    </recommendedName>
    <alternativeName>
        <fullName evidence="10 13">Adenylosuccinase</fullName>
    </alternativeName>
</protein>
<evidence type="ECO:0000256" key="13">
    <source>
        <dbReference type="RuleBase" id="RU361172"/>
    </source>
</evidence>
<keyword evidence="17" id="KW-1185">Reference proteome</keyword>
<dbReference type="InterPro" id="IPR013539">
    <property type="entry name" value="PurB_C"/>
</dbReference>
<evidence type="ECO:0000256" key="1">
    <source>
        <dbReference type="ARBA" id="ARBA00004706"/>
    </source>
</evidence>
<comment type="similarity">
    <text evidence="3 13">Belongs to the lyase 1 family. Adenylosuccinate lyase subfamily.</text>
</comment>
<evidence type="ECO:0000256" key="5">
    <source>
        <dbReference type="ARBA" id="ARBA00017058"/>
    </source>
</evidence>
<dbReference type="NCBIfam" id="TIGR00928">
    <property type="entry name" value="purB"/>
    <property type="match status" value="1"/>
</dbReference>
<dbReference type="PROSITE" id="PS00163">
    <property type="entry name" value="FUMARATE_LYASES"/>
    <property type="match status" value="1"/>
</dbReference>
<comment type="caution">
    <text evidence="16">The sequence shown here is derived from an EMBL/GenBank/DDBJ whole genome shotgun (WGS) entry which is preliminary data.</text>
</comment>
<reference evidence="17" key="1">
    <citation type="journal article" date="2019" name="Int. J. Syst. Evol. Microbiol.">
        <title>The Global Catalogue of Microorganisms (GCM) 10K type strain sequencing project: providing services to taxonomists for standard genome sequencing and annotation.</title>
        <authorList>
            <consortium name="The Broad Institute Genomics Platform"/>
            <consortium name="The Broad Institute Genome Sequencing Center for Infectious Disease"/>
            <person name="Wu L."/>
            <person name="Ma J."/>
        </authorList>
    </citation>
    <scope>NUCLEOTIDE SEQUENCE [LARGE SCALE GENOMIC DNA]</scope>
    <source>
        <strain evidence="17">KCTC 42082</strain>
    </source>
</reference>
<evidence type="ECO:0000256" key="10">
    <source>
        <dbReference type="ARBA" id="ARBA00030717"/>
    </source>
</evidence>
<dbReference type="PRINTS" id="PR00149">
    <property type="entry name" value="FUMRATELYASE"/>
</dbReference>
<evidence type="ECO:0000256" key="3">
    <source>
        <dbReference type="ARBA" id="ARBA00008273"/>
    </source>
</evidence>
<sequence length="468" mass="52444">MELSALTALSPVDGRYGSKTMALREHFSEYGLIRARVIVEVRWLERLAEHEQIEEVPPLSSAARQFLNQLINDFSVDEAERVKTIERTTNHDVKAIEYFLKEKFEGHAELEAISEFVHFACTSEDINNLSHALMLRAGLDNVLLPAMREIVDAITALSQAHAEQPMLSRTHGQTASPTTLGKEMANVVHRLRRQLRQIESIEMLGKINGAVGNYNAHLAAYPEIDWAENARVFIERLGLSFNPYTTQIEPHDYIAEFFDSVCRFNTILIDFDRDVWGYISLGYFKQRTVEGEIGSSTMPHKVNPIDFENSEGNLGLANAILGHLAQKLPISRWQRDLTDSTVLRNLGVGLAHGLIAYQATLKGIGKLESNPARLNADLDQSWEVLAEPVQTVMRRYGIEKPYEKLKALTRGRQIDQAGFAEFIDTLELPEDVKGRLKAMTPASYTGNAAEQAHDITHIQDAPKSGSPS</sequence>
<comment type="catalytic activity">
    <reaction evidence="8">
        <text>(2S)-2-[5-amino-1-(5-phospho-beta-D-ribosyl)imidazole-4-carboxamido]succinate = 5-amino-1-(5-phospho-beta-D-ribosyl)imidazole-4-carboxamide + fumarate</text>
        <dbReference type="Rhea" id="RHEA:23920"/>
        <dbReference type="ChEBI" id="CHEBI:29806"/>
        <dbReference type="ChEBI" id="CHEBI:58443"/>
        <dbReference type="ChEBI" id="CHEBI:58475"/>
        <dbReference type="EC" id="4.3.2.2"/>
    </reaction>
    <physiologicalReaction direction="left-to-right" evidence="8">
        <dbReference type="Rhea" id="RHEA:23921"/>
    </physiologicalReaction>
</comment>
<evidence type="ECO:0000256" key="12">
    <source>
        <dbReference type="NCBIfam" id="TIGR00928"/>
    </source>
</evidence>
<dbReference type="SUPFAM" id="SSF48557">
    <property type="entry name" value="L-aspartase-like"/>
    <property type="match status" value="1"/>
</dbReference>
<comment type="catalytic activity">
    <reaction evidence="11">
        <text>N(6)-(1,2-dicarboxyethyl)-AMP = fumarate + AMP</text>
        <dbReference type="Rhea" id="RHEA:16853"/>
        <dbReference type="ChEBI" id="CHEBI:29806"/>
        <dbReference type="ChEBI" id="CHEBI:57567"/>
        <dbReference type="ChEBI" id="CHEBI:456215"/>
        <dbReference type="EC" id="4.3.2.2"/>
    </reaction>
    <physiologicalReaction direction="left-to-right" evidence="11">
        <dbReference type="Rhea" id="RHEA:16854"/>
    </physiologicalReaction>
</comment>
<evidence type="ECO:0000313" key="16">
    <source>
        <dbReference type="EMBL" id="GHC30839.1"/>
    </source>
</evidence>
<dbReference type="Proteomes" id="UP000604243">
    <property type="component" value="Unassembled WGS sequence"/>
</dbReference>
<evidence type="ECO:0000259" key="15">
    <source>
        <dbReference type="Pfam" id="PF08328"/>
    </source>
</evidence>
<accession>A0ABQ3FNE4</accession>
<evidence type="ECO:0000256" key="4">
    <source>
        <dbReference type="ARBA" id="ARBA00012339"/>
    </source>
</evidence>
<comment type="function">
    <text evidence="9">Catalyzes two reactions in de novo purine nucleotide biosynthesis. Catalyzes the breakdown of 5-aminoimidazole- (N-succinylocarboxamide) ribotide (SAICAR or 2-[5-amino-1-(5-phospho-beta-D-ribosyl)imidazole-4-carboxamido]succinate) to 5-aminoimidazole-4-carboxamide ribotide (AICAR or 5-amino-1-(5-phospho-beta-D-ribosyl)imidazole-4-carboxamide) and fumarate, and of adenylosuccinate (ADS or N(6)-(1,2-dicarboxyethyl)-AMP) to adenosine monophosphate (AMP) and fumarate.</text>
</comment>
<comment type="pathway">
    <text evidence="2 13">Purine metabolism; AMP biosynthesis via de novo pathway; AMP from IMP: step 2/2.</text>
</comment>
<dbReference type="PANTHER" id="PTHR43411:SF1">
    <property type="entry name" value="ADENYLOSUCCINATE LYASE"/>
    <property type="match status" value="1"/>
</dbReference>
<organism evidence="16 17">
    <name type="scientific">Kushneria pakistanensis</name>
    <dbReference type="NCBI Taxonomy" id="1508770"/>
    <lineage>
        <taxon>Bacteria</taxon>
        <taxon>Pseudomonadati</taxon>
        <taxon>Pseudomonadota</taxon>
        <taxon>Gammaproteobacteria</taxon>
        <taxon>Oceanospirillales</taxon>
        <taxon>Halomonadaceae</taxon>
        <taxon>Kushneria</taxon>
    </lineage>
</organism>
<dbReference type="InterPro" id="IPR022761">
    <property type="entry name" value="Fumarate_lyase_N"/>
</dbReference>
<feature type="domain" description="Fumarate lyase N-terminal" evidence="14">
    <location>
        <begin position="14"/>
        <end position="312"/>
    </location>
</feature>
<evidence type="ECO:0000256" key="6">
    <source>
        <dbReference type="ARBA" id="ARBA00022755"/>
    </source>
</evidence>
<evidence type="ECO:0000259" key="14">
    <source>
        <dbReference type="Pfam" id="PF00206"/>
    </source>
</evidence>
<keyword evidence="7 13" id="KW-0456">Lyase</keyword>
<dbReference type="InterPro" id="IPR024083">
    <property type="entry name" value="Fumarase/histidase_N"/>
</dbReference>
<evidence type="ECO:0000256" key="8">
    <source>
        <dbReference type="ARBA" id="ARBA00024477"/>
    </source>
</evidence>
<dbReference type="Pfam" id="PF00206">
    <property type="entry name" value="Lyase_1"/>
    <property type="match status" value="1"/>
</dbReference>
<evidence type="ECO:0000256" key="7">
    <source>
        <dbReference type="ARBA" id="ARBA00023239"/>
    </source>
</evidence>
<dbReference type="Pfam" id="PF08328">
    <property type="entry name" value="ASL_C"/>
    <property type="match status" value="1"/>
</dbReference>
<evidence type="ECO:0000256" key="9">
    <source>
        <dbReference type="ARBA" id="ARBA00025012"/>
    </source>
</evidence>
<dbReference type="RefSeq" id="WP_189518928.1">
    <property type="nucleotide sequence ID" value="NZ_BMZM01000003.1"/>
</dbReference>
<dbReference type="EMBL" id="BMZM01000003">
    <property type="protein sequence ID" value="GHC30839.1"/>
    <property type="molecule type" value="Genomic_DNA"/>
</dbReference>
<dbReference type="InterPro" id="IPR020557">
    <property type="entry name" value="Fumarate_lyase_CS"/>
</dbReference>
<dbReference type="Gene3D" id="1.10.275.10">
    <property type="entry name" value="Fumarase/aspartase (N-terminal domain)"/>
    <property type="match status" value="1"/>
</dbReference>
<dbReference type="NCBIfam" id="NF006764">
    <property type="entry name" value="PRK09285.1"/>
    <property type="match status" value="1"/>
</dbReference>
<dbReference type="EC" id="4.3.2.2" evidence="4 12"/>
<dbReference type="Gene3D" id="1.10.40.30">
    <property type="entry name" value="Fumarase/aspartase (C-terminal domain)"/>
    <property type="match status" value="1"/>
</dbReference>
<gene>
    <name evidence="16" type="ORF">GCM10010082_26310</name>
</gene>
<dbReference type="Gene3D" id="1.20.200.10">
    <property type="entry name" value="Fumarase/aspartase (Central domain)"/>
    <property type="match status" value="1"/>
</dbReference>
<dbReference type="GO" id="GO:0016829">
    <property type="term" value="F:lyase activity"/>
    <property type="evidence" value="ECO:0007669"/>
    <property type="project" value="UniProtKB-KW"/>
</dbReference>
<dbReference type="InterPro" id="IPR004769">
    <property type="entry name" value="Pur_lyase"/>
</dbReference>
<name>A0ABQ3FNE4_9GAMM</name>